<accession>A0A426XS71</accession>
<organism evidence="1 2">
    <name type="scientific">Ensete ventricosum</name>
    <name type="common">Abyssinian banana</name>
    <name type="synonym">Musa ensete</name>
    <dbReference type="NCBI Taxonomy" id="4639"/>
    <lineage>
        <taxon>Eukaryota</taxon>
        <taxon>Viridiplantae</taxon>
        <taxon>Streptophyta</taxon>
        <taxon>Embryophyta</taxon>
        <taxon>Tracheophyta</taxon>
        <taxon>Spermatophyta</taxon>
        <taxon>Magnoliopsida</taxon>
        <taxon>Liliopsida</taxon>
        <taxon>Zingiberales</taxon>
        <taxon>Musaceae</taxon>
        <taxon>Ensete</taxon>
    </lineage>
</organism>
<dbReference type="AlphaFoldDB" id="A0A426XS71"/>
<protein>
    <submittedName>
        <fullName evidence="1">Uncharacterized protein</fullName>
    </submittedName>
</protein>
<evidence type="ECO:0000313" key="2">
    <source>
        <dbReference type="Proteomes" id="UP000287651"/>
    </source>
</evidence>
<reference evidence="1 2" key="1">
    <citation type="journal article" date="2014" name="Agronomy (Basel)">
        <title>A Draft Genome Sequence for Ensete ventricosum, the Drought-Tolerant Tree Against Hunger.</title>
        <authorList>
            <person name="Harrison J."/>
            <person name="Moore K.A."/>
            <person name="Paszkiewicz K."/>
            <person name="Jones T."/>
            <person name="Grant M."/>
            <person name="Ambacheew D."/>
            <person name="Muzemil S."/>
            <person name="Studholme D.J."/>
        </authorList>
    </citation>
    <scope>NUCLEOTIDE SEQUENCE [LARGE SCALE GENOMIC DNA]</scope>
</reference>
<dbReference type="Proteomes" id="UP000287651">
    <property type="component" value="Unassembled WGS sequence"/>
</dbReference>
<gene>
    <name evidence="1" type="ORF">B296_00057262</name>
</gene>
<proteinExistence type="predicted"/>
<evidence type="ECO:0000313" key="1">
    <source>
        <dbReference type="EMBL" id="RRT42245.1"/>
    </source>
</evidence>
<sequence length="65" mass="7348">MISLLPLQELMSLTSIQGKLRASVPCFIFYVDSLYVAWILCQVPPKLLRSLICIELKVALTPTIR</sequence>
<dbReference type="EMBL" id="AMZH03017979">
    <property type="protein sequence ID" value="RRT42245.1"/>
    <property type="molecule type" value="Genomic_DNA"/>
</dbReference>
<comment type="caution">
    <text evidence="1">The sequence shown here is derived from an EMBL/GenBank/DDBJ whole genome shotgun (WGS) entry which is preliminary data.</text>
</comment>
<name>A0A426XS71_ENSVE</name>